<evidence type="ECO:0000259" key="1">
    <source>
        <dbReference type="PROSITE" id="PS50013"/>
    </source>
</evidence>
<dbReference type="EMBL" id="JARBDR010000337">
    <property type="protein sequence ID" value="KAJ8314766.1"/>
    <property type="molecule type" value="Genomic_DNA"/>
</dbReference>
<dbReference type="InterPro" id="IPR016197">
    <property type="entry name" value="Chromo-like_dom_sf"/>
</dbReference>
<dbReference type="PROSITE" id="PS50013">
    <property type="entry name" value="CHROMO_2"/>
    <property type="match status" value="1"/>
</dbReference>
<keyword evidence="3" id="KW-1185">Reference proteome</keyword>
<reference evidence="2 3" key="1">
    <citation type="submission" date="2022-12" db="EMBL/GenBank/DDBJ databases">
        <title>Chromosome-level genome of Tegillarca granosa.</title>
        <authorList>
            <person name="Kim J."/>
        </authorList>
    </citation>
    <scope>NUCLEOTIDE SEQUENCE [LARGE SCALE GENOMIC DNA]</scope>
    <source>
        <strain evidence="2">Teg-2019</strain>
        <tissue evidence="2">Adductor muscle</tissue>
    </source>
</reference>
<gene>
    <name evidence="2" type="ORF">KUTeg_006916</name>
</gene>
<dbReference type="Gene3D" id="2.40.50.40">
    <property type="match status" value="1"/>
</dbReference>
<comment type="caution">
    <text evidence="2">The sequence shown here is derived from an EMBL/GenBank/DDBJ whole genome shotgun (WGS) entry which is preliminary data.</text>
</comment>
<evidence type="ECO:0000313" key="3">
    <source>
        <dbReference type="Proteomes" id="UP001217089"/>
    </source>
</evidence>
<dbReference type="Pfam" id="PF00385">
    <property type="entry name" value="Chromo"/>
    <property type="match status" value="1"/>
</dbReference>
<dbReference type="Proteomes" id="UP001217089">
    <property type="component" value="Unassembled WGS sequence"/>
</dbReference>
<dbReference type="PANTHER" id="PTHR46585:SF1">
    <property type="entry name" value="CHROMO DOMAIN-CONTAINING PROTEIN"/>
    <property type="match status" value="1"/>
</dbReference>
<dbReference type="SMART" id="SM00298">
    <property type="entry name" value="CHROMO"/>
    <property type="match status" value="1"/>
</dbReference>
<proteinExistence type="predicted"/>
<protein>
    <recommendedName>
        <fullName evidence="1">Chromo domain-containing protein</fullName>
    </recommendedName>
</protein>
<accession>A0ABQ9FBQ7</accession>
<dbReference type="CDD" id="cd00024">
    <property type="entry name" value="CD_CSD"/>
    <property type="match status" value="1"/>
</dbReference>
<name>A0ABQ9FBQ7_TEGGR</name>
<feature type="domain" description="Chromo" evidence="1">
    <location>
        <begin position="294"/>
        <end position="325"/>
    </location>
</feature>
<dbReference type="SUPFAM" id="SSF54160">
    <property type="entry name" value="Chromo domain-like"/>
    <property type="match status" value="1"/>
</dbReference>
<organism evidence="2 3">
    <name type="scientific">Tegillarca granosa</name>
    <name type="common">Malaysian cockle</name>
    <name type="synonym">Anadara granosa</name>
    <dbReference type="NCBI Taxonomy" id="220873"/>
    <lineage>
        <taxon>Eukaryota</taxon>
        <taxon>Metazoa</taxon>
        <taxon>Spiralia</taxon>
        <taxon>Lophotrochozoa</taxon>
        <taxon>Mollusca</taxon>
        <taxon>Bivalvia</taxon>
        <taxon>Autobranchia</taxon>
        <taxon>Pteriomorphia</taxon>
        <taxon>Arcoida</taxon>
        <taxon>Arcoidea</taxon>
        <taxon>Arcidae</taxon>
        <taxon>Tegillarca</taxon>
    </lineage>
</organism>
<evidence type="ECO:0000313" key="2">
    <source>
        <dbReference type="EMBL" id="KAJ8314766.1"/>
    </source>
</evidence>
<dbReference type="InterPro" id="IPR023780">
    <property type="entry name" value="Chromo_domain"/>
</dbReference>
<sequence>MVLVPYDRYQRLTALKTDVKHTQEDVKRLNVQPEFIIPESIPEVKILAEDRPSIEEILVAVPVNVRNKARALLIHLSKHLKWNERGEISVDGRIIPGSNIVDLVKVSVKEYKDFKPVGLESFSKVIYDSNAPLSLIAPSKRQIGSGLPPPPGIPTHRWIDVLDKITISYNKTYHRTIKRTPASVTPKDSVNLWKTIYEVNVRPKTKSKQNVESKKTPYRRIYKFKVGDVVRISFLKRPFQKEYDERWSRELFVVTDRFVREGIPQYKLKDYANDLIDGTFYQNQLNKAYEQEVYFIEKVLKQRGKDKNKTYLVRWKGWGSKYDSWIGEEAFRSIKGSDGTTASS</sequence>
<dbReference type="PANTHER" id="PTHR46585">
    <property type="entry name" value="INTEGRASE CORE DOMAIN CONTAINING PROTEIN"/>
    <property type="match status" value="1"/>
</dbReference>
<dbReference type="InterPro" id="IPR000953">
    <property type="entry name" value="Chromo/chromo_shadow_dom"/>
</dbReference>